<evidence type="ECO:0000259" key="4">
    <source>
        <dbReference type="PROSITE" id="PS01124"/>
    </source>
</evidence>
<evidence type="ECO:0000256" key="2">
    <source>
        <dbReference type="ARBA" id="ARBA00023125"/>
    </source>
</evidence>
<dbReference type="SUPFAM" id="SSF51215">
    <property type="entry name" value="Regulatory protein AraC"/>
    <property type="match status" value="1"/>
</dbReference>
<dbReference type="InterPro" id="IPR009057">
    <property type="entry name" value="Homeodomain-like_sf"/>
</dbReference>
<keyword evidence="1" id="KW-0805">Transcription regulation</keyword>
<dbReference type="InterPro" id="IPR037923">
    <property type="entry name" value="HTH-like"/>
</dbReference>
<evidence type="ECO:0000256" key="1">
    <source>
        <dbReference type="ARBA" id="ARBA00023015"/>
    </source>
</evidence>
<dbReference type="SMART" id="SM00342">
    <property type="entry name" value="HTH_ARAC"/>
    <property type="match status" value="1"/>
</dbReference>
<dbReference type="Proteomes" id="UP001227831">
    <property type="component" value="Unassembled WGS sequence"/>
</dbReference>
<sequence length="335" mass="39391">MQNDFLTIITQKNIIETTANQLHETNDLIVCDYLNKHFIFDSHGVRELMADQYMDATEQITFNHHPHYVNVGIHKHDFIEMTYVYQGTYQQTVNDKQITMNAGDLFILDTFVVHSMKKIPDDCIAVNLMMRKSYFLDNLLSELADNNVMSAFITSALYKSNLTGNYLMFHNKSNKKVRDYIENIVLELNYKQIGWKEAVNSLIILLFTEIIRQNTTLNYEQDKLQTQNSISIIDVLNYISVNFNDLSLTTCAQHFGIHPNYLTRFLKKYTKKNYTQIIQQFRLEKVMHLLLNTDLSINHIAEQSGFSNPNHFYKLFKKKYQCTPKEYRQRARSST</sequence>
<dbReference type="InterPro" id="IPR018060">
    <property type="entry name" value="HTH_AraC"/>
</dbReference>
<dbReference type="PANTHER" id="PTHR43280:SF28">
    <property type="entry name" value="HTH-TYPE TRANSCRIPTIONAL ACTIVATOR RHAS"/>
    <property type="match status" value="1"/>
</dbReference>
<proteinExistence type="predicted"/>
<evidence type="ECO:0000313" key="5">
    <source>
        <dbReference type="EMBL" id="MDQ7938397.1"/>
    </source>
</evidence>
<protein>
    <submittedName>
        <fullName evidence="5">AraC family transcriptional regulator</fullName>
    </submittedName>
</protein>
<dbReference type="InterPro" id="IPR014710">
    <property type="entry name" value="RmlC-like_jellyroll"/>
</dbReference>
<comment type="caution">
    <text evidence="5">The sequence shown here is derived from an EMBL/GenBank/DDBJ whole genome shotgun (WGS) entry which is preliminary data.</text>
</comment>
<dbReference type="EMBL" id="JAVCWF010000001">
    <property type="protein sequence ID" value="MDQ7938397.1"/>
    <property type="molecule type" value="Genomic_DNA"/>
</dbReference>
<dbReference type="RefSeq" id="WP_308704079.1">
    <property type="nucleotide sequence ID" value="NZ_AP027463.1"/>
</dbReference>
<evidence type="ECO:0000313" key="6">
    <source>
        <dbReference type="Proteomes" id="UP001227831"/>
    </source>
</evidence>
<organism evidence="5 6">
    <name type="scientific">Lactiplantibacillus brownii</name>
    <dbReference type="NCBI Taxonomy" id="3069269"/>
    <lineage>
        <taxon>Bacteria</taxon>
        <taxon>Bacillati</taxon>
        <taxon>Bacillota</taxon>
        <taxon>Bacilli</taxon>
        <taxon>Lactobacillales</taxon>
        <taxon>Lactobacillaceae</taxon>
        <taxon>Lactiplantibacillus</taxon>
    </lineage>
</organism>
<keyword evidence="2" id="KW-0238">DNA-binding</keyword>
<keyword evidence="6" id="KW-1185">Reference proteome</keyword>
<reference evidence="5 6" key="1">
    <citation type="journal article" date="2023" name="Int. J. Syst. Evol. Microbiol.">
        <title>Lactiplantibacillus brownii sp. nov., a novel psychrotolerant species isolated from sauerkraut.</title>
        <authorList>
            <person name="Heng Y.C."/>
            <person name="Silvaraju S."/>
            <person name="Lee J.K.Y."/>
            <person name="Kittelmann S."/>
        </authorList>
    </citation>
    <scope>NUCLEOTIDE SEQUENCE [LARGE SCALE GENOMIC DNA]</scope>
    <source>
        <strain evidence="5 6">WILCCON 0030</strain>
    </source>
</reference>
<dbReference type="InterPro" id="IPR020449">
    <property type="entry name" value="Tscrpt_reg_AraC-type_HTH"/>
</dbReference>
<dbReference type="Pfam" id="PF12833">
    <property type="entry name" value="HTH_18"/>
    <property type="match status" value="1"/>
</dbReference>
<evidence type="ECO:0000256" key="3">
    <source>
        <dbReference type="ARBA" id="ARBA00023163"/>
    </source>
</evidence>
<gene>
    <name evidence="5" type="ORF">RA086_12330</name>
</gene>
<dbReference type="PROSITE" id="PS01124">
    <property type="entry name" value="HTH_ARAC_FAMILY_2"/>
    <property type="match status" value="1"/>
</dbReference>
<name>A0ABU1ABS4_9LACO</name>
<dbReference type="PANTHER" id="PTHR43280">
    <property type="entry name" value="ARAC-FAMILY TRANSCRIPTIONAL REGULATOR"/>
    <property type="match status" value="1"/>
</dbReference>
<dbReference type="Gene3D" id="1.10.10.60">
    <property type="entry name" value="Homeodomain-like"/>
    <property type="match status" value="2"/>
</dbReference>
<keyword evidence="3" id="KW-0804">Transcription</keyword>
<dbReference type="Gene3D" id="2.60.120.10">
    <property type="entry name" value="Jelly Rolls"/>
    <property type="match status" value="1"/>
</dbReference>
<accession>A0ABU1ABS4</accession>
<dbReference type="Pfam" id="PF07883">
    <property type="entry name" value="Cupin_2"/>
    <property type="match status" value="1"/>
</dbReference>
<dbReference type="PRINTS" id="PR00032">
    <property type="entry name" value="HTHARAC"/>
</dbReference>
<dbReference type="SUPFAM" id="SSF46689">
    <property type="entry name" value="Homeodomain-like"/>
    <property type="match status" value="1"/>
</dbReference>
<feature type="domain" description="HTH araC/xylS-type" evidence="4">
    <location>
        <begin position="233"/>
        <end position="330"/>
    </location>
</feature>
<dbReference type="InterPro" id="IPR013096">
    <property type="entry name" value="Cupin_2"/>
</dbReference>